<dbReference type="OMA" id="IAFRTEG"/>
<dbReference type="EnsemblMetazoa" id="G18045.1">
    <property type="protein sequence ID" value="G18045.1:cds"/>
    <property type="gene ID" value="G18045"/>
</dbReference>
<proteinExistence type="inferred from homology"/>
<feature type="region of interest" description="Disordered" evidence="7">
    <location>
        <begin position="1"/>
        <end position="30"/>
    </location>
</feature>
<sequence>MPKKHVAGSTVPNKTATKPEPENRDPNGLNSHIKIEFYDVTGEPYGTRSFDITWEFSKMFYECCLGFIYNLCACVAAPCTAGWWGCQFAFVAFKNVWFFAPCLKVMEISCSVFARIFRSCIRCCIYPPCRSLGHFFIAFRTEGVNDAEDDDPFYHLPPAPVRKARIIQTPSRNNKVAPEKEDQGKGNKPTTNKGKGDNPKVVPGLVVIGSVPDKEDDGDYIGDKNNMVNAIKRQMMM</sequence>
<dbReference type="GO" id="GO:0060090">
    <property type="term" value="F:molecular adaptor activity"/>
    <property type="evidence" value="ECO:0007669"/>
    <property type="project" value="TreeGrafter"/>
</dbReference>
<protein>
    <recommendedName>
        <fullName evidence="6">Caveolin</fullName>
    </recommendedName>
</protein>
<keyword evidence="3 6" id="KW-1003">Cell membrane</keyword>
<dbReference type="Proteomes" id="UP000005408">
    <property type="component" value="Unassembled WGS sequence"/>
</dbReference>
<organism evidence="8 9">
    <name type="scientific">Magallana gigas</name>
    <name type="common">Pacific oyster</name>
    <name type="synonym">Crassostrea gigas</name>
    <dbReference type="NCBI Taxonomy" id="29159"/>
    <lineage>
        <taxon>Eukaryota</taxon>
        <taxon>Metazoa</taxon>
        <taxon>Spiralia</taxon>
        <taxon>Lophotrochozoa</taxon>
        <taxon>Mollusca</taxon>
        <taxon>Bivalvia</taxon>
        <taxon>Autobranchia</taxon>
        <taxon>Pteriomorphia</taxon>
        <taxon>Ostreida</taxon>
        <taxon>Ostreoidea</taxon>
        <taxon>Ostreidae</taxon>
        <taxon>Magallana</taxon>
    </lineage>
</organism>
<dbReference type="InterPro" id="IPR001612">
    <property type="entry name" value="Caveolin"/>
</dbReference>
<accession>A0A8W8JEP6</accession>
<feature type="region of interest" description="Disordered" evidence="7">
    <location>
        <begin position="167"/>
        <end position="202"/>
    </location>
</feature>
<keyword evidence="5 6" id="KW-0472">Membrane</keyword>
<evidence type="ECO:0000256" key="4">
    <source>
        <dbReference type="ARBA" id="ARBA00023034"/>
    </source>
</evidence>
<comment type="function">
    <text evidence="6">May act as a scaffolding protein within caveolar membranes. Interacts directly with G-protein alpha subunits and can functionally regulate their activity.</text>
</comment>
<evidence type="ECO:0000313" key="9">
    <source>
        <dbReference type="Proteomes" id="UP000005408"/>
    </source>
</evidence>
<evidence type="ECO:0000256" key="2">
    <source>
        <dbReference type="ARBA" id="ARBA00010988"/>
    </source>
</evidence>
<dbReference type="PANTHER" id="PTHR10844">
    <property type="entry name" value="CAVEOLIN"/>
    <property type="match status" value="1"/>
</dbReference>
<evidence type="ECO:0000313" key="8">
    <source>
        <dbReference type="EnsemblMetazoa" id="G18045.2:cds"/>
    </source>
</evidence>
<evidence type="ECO:0000256" key="6">
    <source>
        <dbReference type="RuleBase" id="RU000680"/>
    </source>
</evidence>
<dbReference type="PANTHER" id="PTHR10844:SF19">
    <property type="entry name" value="CAVEOLIN-2"/>
    <property type="match status" value="1"/>
</dbReference>
<dbReference type="EnsemblMetazoa" id="G18045.2">
    <property type="protein sequence ID" value="G18045.2:cds"/>
    <property type="gene ID" value="G18045"/>
</dbReference>
<evidence type="ECO:0000256" key="1">
    <source>
        <dbReference type="ARBA" id="ARBA00004202"/>
    </source>
</evidence>
<dbReference type="GO" id="GO:0000139">
    <property type="term" value="C:Golgi membrane"/>
    <property type="evidence" value="ECO:0007669"/>
    <property type="project" value="UniProtKB-SubCell"/>
</dbReference>
<reference evidence="8" key="1">
    <citation type="submission" date="2022-08" db="UniProtKB">
        <authorList>
            <consortium name="EnsemblMetazoa"/>
        </authorList>
    </citation>
    <scope>IDENTIFICATION</scope>
    <source>
        <strain evidence="8">05x7-T-G4-1.051#20</strain>
    </source>
</reference>
<evidence type="ECO:0000256" key="5">
    <source>
        <dbReference type="ARBA" id="ARBA00023136"/>
    </source>
</evidence>
<keyword evidence="4 6" id="KW-0333">Golgi apparatus</keyword>
<dbReference type="OrthoDB" id="5917823at2759"/>
<dbReference type="AlphaFoldDB" id="A0A8W8JEP6"/>
<evidence type="ECO:0000256" key="7">
    <source>
        <dbReference type="SAM" id="MobiDB-lite"/>
    </source>
</evidence>
<dbReference type="Pfam" id="PF01146">
    <property type="entry name" value="Caveolin"/>
    <property type="match status" value="1"/>
</dbReference>
<keyword evidence="9" id="KW-1185">Reference proteome</keyword>
<name>A0A8W8JEP6_MAGGI</name>
<dbReference type="GO" id="GO:0070836">
    <property type="term" value="P:caveola assembly"/>
    <property type="evidence" value="ECO:0007669"/>
    <property type="project" value="InterPro"/>
</dbReference>
<dbReference type="GO" id="GO:0005901">
    <property type="term" value="C:caveola"/>
    <property type="evidence" value="ECO:0007669"/>
    <property type="project" value="UniProtKB-SubCell"/>
</dbReference>
<evidence type="ECO:0000256" key="3">
    <source>
        <dbReference type="ARBA" id="ARBA00022475"/>
    </source>
</evidence>
<comment type="similarity">
    <text evidence="2 6">Belongs to the caveolin family.</text>
</comment>
<comment type="subcellular location">
    <subcellularLocation>
        <location evidence="1 6">Cell membrane</location>
        <topology evidence="1 6">Peripheral membrane protein</topology>
    </subcellularLocation>
    <subcellularLocation>
        <location evidence="6">Golgi apparatus membrane</location>
        <topology evidence="6">Peripheral membrane protein</topology>
    </subcellularLocation>
    <subcellularLocation>
        <location evidence="6">Membrane</location>
        <location evidence="6">Caveola</location>
        <topology evidence="6">Peripheral membrane protein</topology>
    </subcellularLocation>
</comment>